<feature type="compositionally biased region" description="Basic and acidic residues" evidence="1">
    <location>
        <begin position="1"/>
        <end position="21"/>
    </location>
</feature>
<sequence>MTTLETRDDHPLLAPSHEHAWTTESSHPTSEGLVRYVRCVRCGDRRVDIQAHSDAPPRPLTATLGRPAGVRAVRPSP</sequence>
<evidence type="ECO:0000313" key="2">
    <source>
        <dbReference type="EMBL" id="MBO0609269.1"/>
    </source>
</evidence>
<evidence type="ECO:0000256" key="1">
    <source>
        <dbReference type="SAM" id="MobiDB-lite"/>
    </source>
</evidence>
<keyword evidence="3" id="KW-1185">Reference proteome</keyword>
<dbReference type="EMBL" id="JAFMPK010000038">
    <property type="protein sequence ID" value="MBO0609269.1"/>
    <property type="molecule type" value="Genomic_DNA"/>
</dbReference>
<protein>
    <submittedName>
        <fullName evidence="2">Uncharacterized protein</fullName>
    </submittedName>
</protein>
<gene>
    <name evidence="2" type="ORF">J0911_09520</name>
</gene>
<proteinExistence type="predicted"/>
<evidence type="ECO:0000313" key="3">
    <source>
        <dbReference type="Proteomes" id="UP000664617"/>
    </source>
</evidence>
<organism evidence="2 3">
    <name type="scientific">Myceligenerans salitolerans</name>
    <dbReference type="NCBI Taxonomy" id="1230528"/>
    <lineage>
        <taxon>Bacteria</taxon>
        <taxon>Bacillati</taxon>
        <taxon>Actinomycetota</taxon>
        <taxon>Actinomycetes</taxon>
        <taxon>Micrococcales</taxon>
        <taxon>Promicromonosporaceae</taxon>
        <taxon>Myceligenerans</taxon>
    </lineage>
</organism>
<feature type="region of interest" description="Disordered" evidence="1">
    <location>
        <begin position="1"/>
        <end position="30"/>
    </location>
</feature>
<feature type="region of interest" description="Disordered" evidence="1">
    <location>
        <begin position="50"/>
        <end position="77"/>
    </location>
</feature>
<dbReference type="Proteomes" id="UP000664617">
    <property type="component" value="Unassembled WGS sequence"/>
</dbReference>
<name>A0ABS3IA72_9MICO</name>
<comment type="caution">
    <text evidence="2">The sequence shown here is derived from an EMBL/GenBank/DDBJ whole genome shotgun (WGS) entry which is preliminary data.</text>
</comment>
<reference evidence="2 3" key="1">
    <citation type="submission" date="2021-03" db="EMBL/GenBank/DDBJ databases">
        <authorList>
            <person name="Xin L."/>
        </authorList>
    </citation>
    <scope>NUCLEOTIDE SEQUENCE [LARGE SCALE GENOMIC DNA]</scope>
    <source>
        <strain evidence="2 3">XHU 5031</strain>
    </source>
</reference>
<accession>A0ABS3IA72</accession>
<reference evidence="3" key="2">
    <citation type="submission" date="2023-07" db="EMBL/GenBank/DDBJ databases">
        <title>Myceligenerans salitolerans sp. nov., a halotolerant actinomycete isolated from a salt lake in Xinjiang, China.</title>
        <authorList>
            <person name="Guan T."/>
        </authorList>
    </citation>
    <scope>NUCLEOTIDE SEQUENCE [LARGE SCALE GENOMIC DNA]</scope>
    <source>
        <strain evidence="3">XHU 5031</strain>
    </source>
</reference>
<dbReference type="RefSeq" id="WP_207275232.1">
    <property type="nucleotide sequence ID" value="NZ_JAFMPK010000038.1"/>
</dbReference>